<protein>
    <submittedName>
        <fullName evidence="2">Uncharacterized protein</fullName>
    </submittedName>
</protein>
<dbReference type="AlphaFoldDB" id="A0ABC9U1D1"/>
<keyword evidence="1" id="KW-0456">Lyase</keyword>
<gene>
    <name evidence="2" type="ORF">CLOSYM_00993</name>
</gene>
<reference evidence="2 3" key="1">
    <citation type="submission" date="2013-07" db="EMBL/GenBank/DDBJ databases">
        <authorList>
            <person name="Weinstock G."/>
            <person name="Sodergren E."/>
            <person name="Wylie T."/>
            <person name="Fulton L."/>
            <person name="Fulton R."/>
            <person name="Fronick C."/>
            <person name="O'Laughlin M."/>
            <person name="Godfrey J."/>
            <person name="Miner T."/>
            <person name="Herter B."/>
            <person name="Appelbaum E."/>
            <person name="Cordes M."/>
            <person name="Lek S."/>
            <person name="Wollam A."/>
            <person name="Pepin K.H."/>
            <person name="Palsikar V.B."/>
            <person name="Mitreva M."/>
            <person name="Wilson R.K."/>
        </authorList>
    </citation>
    <scope>NUCLEOTIDE SEQUENCE [LARGE SCALE GENOMIC DNA]</scope>
    <source>
        <strain evidence="2 3">ATCC 14940</strain>
    </source>
</reference>
<dbReference type="InterPro" id="IPR008948">
    <property type="entry name" value="L-Aspartase-like"/>
</dbReference>
<accession>A0ABC9U1D1</accession>
<organism evidence="2 3">
    <name type="scientific">[Clostridium] symbiosum ATCC 14940</name>
    <dbReference type="NCBI Taxonomy" id="411472"/>
    <lineage>
        <taxon>Bacteria</taxon>
        <taxon>Bacillati</taxon>
        <taxon>Bacillota</taxon>
        <taxon>Clostridia</taxon>
        <taxon>Lachnospirales</taxon>
        <taxon>Lachnospiraceae</taxon>
        <taxon>Otoolea</taxon>
    </lineage>
</organism>
<dbReference type="EMBL" id="AWSU01000080">
    <property type="protein sequence ID" value="ERI79258.1"/>
    <property type="molecule type" value="Genomic_DNA"/>
</dbReference>
<dbReference type="GO" id="GO:0016829">
    <property type="term" value="F:lyase activity"/>
    <property type="evidence" value="ECO:0007669"/>
    <property type="project" value="UniProtKB-KW"/>
</dbReference>
<evidence type="ECO:0000313" key="3">
    <source>
        <dbReference type="Proteomes" id="UP000016491"/>
    </source>
</evidence>
<dbReference type="Proteomes" id="UP000016491">
    <property type="component" value="Unassembled WGS sequence"/>
</dbReference>
<evidence type="ECO:0000313" key="2">
    <source>
        <dbReference type="EMBL" id="ERI79258.1"/>
    </source>
</evidence>
<dbReference type="Gene3D" id="1.20.200.10">
    <property type="entry name" value="Fumarase/aspartase (Central domain)"/>
    <property type="match status" value="1"/>
</dbReference>
<comment type="caution">
    <text evidence="2">The sequence shown here is derived from an EMBL/GenBank/DDBJ whole genome shotgun (WGS) entry which is preliminary data.</text>
</comment>
<proteinExistence type="predicted"/>
<dbReference type="SUPFAM" id="SSF48557">
    <property type="entry name" value="L-aspartase-like"/>
    <property type="match status" value="1"/>
</dbReference>
<name>A0ABC9U1D1_CLOSY</name>
<sequence>MAACVTLPQQRRAGEAVRKLQYIIAIDIMVSLQAIDMLKPLRQGKATAKLHDFIREKVAFADQDRFFYPDIEYIYTLVKDGTLIQLIEEETGAINL</sequence>
<evidence type="ECO:0000256" key="1">
    <source>
        <dbReference type="ARBA" id="ARBA00023239"/>
    </source>
</evidence>